<proteinExistence type="predicted"/>
<dbReference type="EMBL" id="BSFH01000087">
    <property type="protein sequence ID" value="GLK65421.1"/>
    <property type="molecule type" value="Genomic_DNA"/>
</dbReference>
<comment type="caution">
    <text evidence="1">The sequence shown here is derived from an EMBL/GenBank/DDBJ whole genome shotgun (WGS) entry which is preliminary data.</text>
</comment>
<evidence type="ECO:0000313" key="1">
    <source>
        <dbReference type="EMBL" id="GLK65421.1"/>
    </source>
</evidence>
<sequence length="106" mass="11131">MGLGIVRENTDDMNVFGVAKLGAGGIDKFATEYKVKALCHHMLLGSDSGATLSEPPGGAKKICLKSAMLGICRESGLRLVHVANWRIHSLMDAMPTPPGNLAAVLS</sequence>
<evidence type="ECO:0000313" key="2">
    <source>
        <dbReference type="Proteomes" id="UP001143349"/>
    </source>
</evidence>
<keyword evidence="2" id="KW-1185">Reference proteome</keyword>
<reference evidence="1" key="1">
    <citation type="journal article" date="2014" name="Int. J. Syst. Evol. Microbiol.">
        <title>Complete genome sequence of Corynebacterium casei LMG S-19264T (=DSM 44701T), isolated from a smear-ripened cheese.</title>
        <authorList>
            <consortium name="US DOE Joint Genome Institute (JGI-PGF)"/>
            <person name="Walter F."/>
            <person name="Albersmeier A."/>
            <person name="Kalinowski J."/>
            <person name="Ruckert C."/>
        </authorList>
    </citation>
    <scope>NUCLEOTIDE SEQUENCE</scope>
    <source>
        <strain evidence="1">VKM B-2222</strain>
    </source>
</reference>
<name>A0AAD3P175_9RHOB</name>
<dbReference type="Proteomes" id="UP001143349">
    <property type="component" value="Unassembled WGS sequence"/>
</dbReference>
<gene>
    <name evidence="1" type="ORF">GCM10017635_28960</name>
</gene>
<organism evidence="1 2">
    <name type="scientific">Paracoccus kondratievae</name>
    <dbReference type="NCBI Taxonomy" id="135740"/>
    <lineage>
        <taxon>Bacteria</taxon>
        <taxon>Pseudomonadati</taxon>
        <taxon>Pseudomonadota</taxon>
        <taxon>Alphaproteobacteria</taxon>
        <taxon>Rhodobacterales</taxon>
        <taxon>Paracoccaceae</taxon>
        <taxon>Paracoccus</taxon>
    </lineage>
</organism>
<dbReference type="AlphaFoldDB" id="A0AAD3P175"/>
<reference evidence="1" key="2">
    <citation type="submission" date="2023-01" db="EMBL/GenBank/DDBJ databases">
        <authorList>
            <person name="Sun Q."/>
            <person name="Evtushenko L."/>
        </authorList>
    </citation>
    <scope>NUCLEOTIDE SEQUENCE</scope>
    <source>
        <strain evidence="1">VKM B-2222</strain>
    </source>
</reference>
<accession>A0AAD3P175</accession>
<protein>
    <submittedName>
        <fullName evidence="1">Uncharacterized protein</fullName>
    </submittedName>
</protein>